<reference evidence="2" key="1">
    <citation type="submission" date="2018-06" db="EMBL/GenBank/DDBJ databases">
        <authorList>
            <person name="Ashton P.M."/>
            <person name="Dallman T."/>
            <person name="Nair S."/>
            <person name="De Pinna E."/>
            <person name="Peters T."/>
            <person name="Grant K."/>
        </authorList>
    </citation>
    <scope>NUCLEOTIDE SEQUENCE [LARGE SCALE GENOMIC DNA]</scope>
    <source>
        <strain evidence="2">498895</strain>
    </source>
</reference>
<keyword evidence="1" id="KW-1133">Transmembrane helix</keyword>
<keyword evidence="1" id="KW-0472">Membrane</keyword>
<name>A0A5U8K1C9_SALEB</name>
<protein>
    <submittedName>
        <fullName evidence="2">Uncharacterized protein</fullName>
    </submittedName>
</protein>
<dbReference type="Proteomes" id="UP000839708">
    <property type="component" value="Unassembled WGS sequence"/>
</dbReference>
<proteinExistence type="predicted"/>
<evidence type="ECO:0000313" key="2">
    <source>
        <dbReference type="EMBL" id="EBR8572830.1"/>
    </source>
</evidence>
<dbReference type="AlphaFoldDB" id="A0A5U8K1C9"/>
<feature type="transmembrane region" description="Helical" evidence="1">
    <location>
        <begin position="114"/>
        <end position="142"/>
    </location>
</feature>
<feature type="transmembrane region" description="Helical" evidence="1">
    <location>
        <begin position="32"/>
        <end position="51"/>
    </location>
</feature>
<accession>A0A5U8K1C9</accession>
<keyword evidence="1" id="KW-0812">Transmembrane</keyword>
<organism evidence="2">
    <name type="scientific">Salmonella enterica subsp. enterica serovar Java</name>
    <dbReference type="NCBI Taxonomy" id="224729"/>
    <lineage>
        <taxon>Bacteria</taxon>
        <taxon>Pseudomonadati</taxon>
        <taxon>Pseudomonadota</taxon>
        <taxon>Gammaproteobacteria</taxon>
        <taxon>Enterobacterales</taxon>
        <taxon>Enterobacteriaceae</taxon>
        <taxon>Salmonella</taxon>
    </lineage>
</organism>
<comment type="caution">
    <text evidence="2">The sequence shown here is derived from an EMBL/GenBank/DDBJ whole genome shotgun (WGS) entry which is preliminary data.</text>
</comment>
<dbReference type="EMBL" id="AAGTQF010000037">
    <property type="protein sequence ID" value="EBR8572830.1"/>
    <property type="molecule type" value="Genomic_DNA"/>
</dbReference>
<gene>
    <name evidence="2" type="ORF">DOV67_14825</name>
</gene>
<feature type="transmembrane region" description="Helical" evidence="1">
    <location>
        <begin position="71"/>
        <end position="93"/>
    </location>
</feature>
<evidence type="ECO:0000256" key="1">
    <source>
        <dbReference type="SAM" id="Phobius"/>
    </source>
</evidence>
<sequence length="149" mass="17347">MYNFIKSYSSVWSKTIDYTWLFDKRKMSYSEVVICMIWIVLYALSLLPYVIFLLNPFPTVNDFGKHTLLAVWGSMLVMSICGVFLSTIVIKLFSEKVPRIPSDAYKRHPFIATFIFYTLGISFIFVLIEYLAPLLIEVILIIHDKITIL</sequence>